<name>S4RZZ2_PETMA</name>
<evidence type="ECO:0000256" key="4">
    <source>
        <dbReference type="ARBA" id="ARBA00022737"/>
    </source>
</evidence>
<dbReference type="InterPro" id="IPR015943">
    <property type="entry name" value="WD40/YVTN_repeat-like_dom_sf"/>
</dbReference>
<dbReference type="GO" id="GO:0003723">
    <property type="term" value="F:RNA binding"/>
    <property type="evidence" value="ECO:0007669"/>
    <property type="project" value="TreeGrafter"/>
</dbReference>
<dbReference type="FunFam" id="2.130.10.10:FF:000064">
    <property type="entry name" value="Cleavage stimulation factor subunit 1"/>
    <property type="match status" value="1"/>
</dbReference>
<comment type="subcellular location">
    <subcellularLocation>
        <location evidence="1">Nucleus</location>
    </subcellularLocation>
</comment>
<dbReference type="PANTHER" id="PTHR44133:SF2">
    <property type="entry name" value="CLEAVAGE STIMULATION FACTOR SUBUNIT 1"/>
    <property type="match status" value="1"/>
</dbReference>
<dbReference type="Pfam" id="PF00400">
    <property type="entry name" value="WD40"/>
    <property type="match status" value="6"/>
</dbReference>
<dbReference type="PROSITE" id="PS50082">
    <property type="entry name" value="WD_REPEATS_2"/>
    <property type="match status" value="5"/>
</dbReference>
<feature type="domain" description="Cleavage stimulation factor subunit 1 dimerisation" evidence="11">
    <location>
        <begin position="9"/>
        <end position="63"/>
    </location>
</feature>
<feature type="repeat" description="WD" evidence="10">
    <location>
        <begin position="397"/>
        <end position="435"/>
    </location>
</feature>
<evidence type="ECO:0000256" key="10">
    <source>
        <dbReference type="PROSITE-ProRule" id="PRU00221"/>
    </source>
</evidence>
<dbReference type="InterPro" id="IPR044633">
    <property type="entry name" value="CstF1-like"/>
</dbReference>
<dbReference type="FunFam" id="1.20.960.50:FF:000001">
    <property type="entry name" value="Cleavage stimulation factor subunit 1"/>
    <property type="match status" value="1"/>
</dbReference>
<evidence type="ECO:0000313" key="12">
    <source>
        <dbReference type="Ensembl" id="ENSPMAP00000010783.1"/>
    </source>
</evidence>
<dbReference type="PRINTS" id="PR00320">
    <property type="entry name" value="GPROTEINBRPT"/>
</dbReference>
<dbReference type="CDD" id="cd00200">
    <property type="entry name" value="WD40"/>
    <property type="match status" value="1"/>
</dbReference>
<accession>S4RZZ2</accession>
<dbReference type="Gene3D" id="1.20.960.50">
    <property type="entry name" value="Cleavage stimulation factor subunit 1, dimerisation domain"/>
    <property type="match status" value="1"/>
</dbReference>
<organism evidence="12">
    <name type="scientific">Petromyzon marinus</name>
    <name type="common">Sea lamprey</name>
    <dbReference type="NCBI Taxonomy" id="7757"/>
    <lineage>
        <taxon>Eukaryota</taxon>
        <taxon>Metazoa</taxon>
        <taxon>Chordata</taxon>
        <taxon>Craniata</taxon>
        <taxon>Vertebrata</taxon>
        <taxon>Cyclostomata</taxon>
        <taxon>Hyperoartia</taxon>
        <taxon>Petromyzontiformes</taxon>
        <taxon>Petromyzontidae</taxon>
        <taxon>Petromyzon</taxon>
    </lineage>
</organism>
<evidence type="ECO:0000256" key="5">
    <source>
        <dbReference type="ARBA" id="ARBA00023242"/>
    </source>
</evidence>
<dbReference type="OMA" id="HTEDYVM"/>
<evidence type="ECO:0000256" key="3">
    <source>
        <dbReference type="ARBA" id="ARBA00022664"/>
    </source>
</evidence>
<protein>
    <recommendedName>
        <fullName evidence="9">Cleavage stimulation factor subunit 1</fullName>
    </recommendedName>
    <alternativeName>
        <fullName evidence="6">Cleavage stimulation factor 50 kDa subunit</fullName>
    </alternativeName>
</protein>
<dbReference type="SMART" id="SM00320">
    <property type="entry name" value="WD40"/>
    <property type="match status" value="6"/>
</dbReference>
<dbReference type="Gene3D" id="2.130.10.10">
    <property type="entry name" value="YVTN repeat-like/Quinoprotein amine dehydrogenase"/>
    <property type="match status" value="2"/>
</dbReference>
<dbReference type="InterPro" id="IPR032028">
    <property type="entry name" value="CSTF1_dimer"/>
</dbReference>
<dbReference type="HOGENOM" id="CLU_041619_0_0_1"/>
<dbReference type="PANTHER" id="PTHR44133">
    <property type="entry name" value="CLEAVAGE STIMULATION FACTOR SUBUNIT 1"/>
    <property type="match status" value="1"/>
</dbReference>
<evidence type="ECO:0000256" key="8">
    <source>
        <dbReference type="ARBA" id="ARBA00066148"/>
    </source>
</evidence>
<keyword evidence="3" id="KW-0507">mRNA processing</keyword>
<sequence>MSTRGYKATVRDREELYRLIISQLLYDGHAAIAATLIGAVNLGPAVPPSERLLHLARIGKEQEDTNPSRPVGRSDMVAPGTGVDLEFDADVQTSSPEACEYETCYVTSHKGPCRSATYSRDGQLIATGSADASIKILDTERMLAKSATPIETQVMMNETAQQNMENHPVIRTLYDHTDEVTCLAFHPTEQILASGSRDYSLKLFDFSKPSVKRAYKSLQEAEVLRCLAFHPAGDFLLVGTRHPTLRMYDVTTCECYVSPNPADQHTDAVTGVAYNPTANSYVSCSRDGTIKLWDGVSSRCVATYDRAHGGAPVCSVVFSRNAKYVLSSGKDSMVRLWELSAGRALLTYTGAGLSGKQTHRTQAVFNHTEDYVLFPDEWTVSLCCWDSRTTERKNLLSLGHNNAVRCLVHSPTSAGFMTCSDDYRARFWYRRAATE</sequence>
<keyword evidence="2 10" id="KW-0853">WD repeat</keyword>
<feature type="repeat" description="WD" evidence="10">
    <location>
        <begin position="262"/>
        <end position="303"/>
    </location>
</feature>
<evidence type="ECO:0000256" key="2">
    <source>
        <dbReference type="ARBA" id="ARBA00022574"/>
    </source>
</evidence>
<dbReference type="SUPFAM" id="SSF50978">
    <property type="entry name" value="WD40 repeat-like"/>
    <property type="match status" value="1"/>
</dbReference>
<evidence type="ECO:0000256" key="1">
    <source>
        <dbReference type="ARBA" id="ARBA00004123"/>
    </source>
</evidence>
<dbReference type="InterPro" id="IPR020472">
    <property type="entry name" value="WD40_PAC1"/>
</dbReference>
<dbReference type="GO" id="GO:0031124">
    <property type="term" value="P:mRNA 3'-end processing"/>
    <property type="evidence" value="ECO:0007669"/>
    <property type="project" value="InterPro"/>
</dbReference>
<dbReference type="PROSITE" id="PS50294">
    <property type="entry name" value="WD_REPEATS_REGION"/>
    <property type="match status" value="3"/>
</dbReference>
<dbReference type="PROSITE" id="PS00678">
    <property type="entry name" value="WD_REPEATS_1"/>
    <property type="match status" value="1"/>
</dbReference>
<feature type="repeat" description="WD" evidence="10">
    <location>
        <begin position="313"/>
        <end position="347"/>
    </location>
</feature>
<dbReference type="Pfam" id="PF16699">
    <property type="entry name" value="CSTF1_dimer"/>
    <property type="match status" value="1"/>
</dbReference>
<dbReference type="GO" id="GO:0005848">
    <property type="term" value="C:mRNA cleavage stimulating factor complex"/>
    <property type="evidence" value="ECO:0007669"/>
    <property type="project" value="InterPro"/>
</dbReference>
<evidence type="ECO:0000259" key="11">
    <source>
        <dbReference type="Pfam" id="PF16699"/>
    </source>
</evidence>
<dbReference type="AlphaFoldDB" id="S4RZZ2"/>
<proteinExistence type="predicted"/>
<dbReference type="FunFam" id="2.130.10.10:FF:000089">
    <property type="entry name" value="Cleavage stimulation factor subunit 1"/>
    <property type="match status" value="1"/>
</dbReference>
<keyword evidence="4" id="KW-0677">Repeat</keyword>
<evidence type="ECO:0000256" key="9">
    <source>
        <dbReference type="ARBA" id="ARBA00074323"/>
    </source>
</evidence>
<evidence type="ECO:0000256" key="7">
    <source>
        <dbReference type="ARBA" id="ARBA00058408"/>
    </source>
</evidence>
<comment type="subunit">
    <text evidence="8">Homodimer. The CSTF complex is composed of CSTF1 (50 kDa subunit), CSTF2 (64 kDa subunit) and CSTF3 (77 kDa subunit). Interacts (via repeats WD) directly with CSTF3. Interacts (via repeat WD6) with BARD1. Interacts with ERCC6.</text>
</comment>
<keyword evidence="5" id="KW-0539">Nucleus</keyword>
<feature type="repeat" description="WD" evidence="10">
    <location>
        <begin position="173"/>
        <end position="214"/>
    </location>
</feature>
<dbReference type="InterPro" id="IPR036322">
    <property type="entry name" value="WD40_repeat_dom_sf"/>
</dbReference>
<evidence type="ECO:0000256" key="6">
    <source>
        <dbReference type="ARBA" id="ARBA00029851"/>
    </source>
</evidence>
<dbReference type="InterPro" id="IPR038184">
    <property type="entry name" value="CSTF1_dimer_sf"/>
</dbReference>
<comment type="function">
    <text evidence="7">One of the multiple factors required for polyadenylation and 3'-end cleavage of mammalian pre-mRNAs. May be responsible for the interaction of CSTF with other factors to form a stable complex on the pre-mRNA.</text>
</comment>
<dbReference type="InterPro" id="IPR019775">
    <property type="entry name" value="WD40_repeat_CS"/>
</dbReference>
<dbReference type="InterPro" id="IPR001680">
    <property type="entry name" value="WD40_rpt"/>
</dbReference>
<feature type="repeat" description="WD" evidence="10">
    <location>
        <begin position="106"/>
        <end position="140"/>
    </location>
</feature>
<dbReference type="Ensembl" id="ENSPMAT00000010829.1">
    <property type="protein sequence ID" value="ENSPMAP00000010783.1"/>
    <property type="gene ID" value="ENSPMAG00000009812.1"/>
</dbReference>
<reference evidence="12" key="1">
    <citation type="submission" date="2025-08" db="UniProtKB">
        <authorList>
            <consortium name="Ensembl"/>
        </authorList>
    </citation>
    <scope>IDENTIFICATION</scope>
</reference>
<reference evidence="12" key="2">
    <citation type="submission" date="2025-09" db="UniProtKB">
        <authorList>
            <consortium name="Ensembl"/>
        </authorList>
    </citation>
    <scope>IDENTIFICATION</scope>
</reference>
<dbReference type="STRING" id="7757.ENSPMAP00000010783"/>
<dbReference type="GeneTree" id="ENSGT00910000144253"/>